<dbReference type="PIRSF" id="PIRSF015947">
    <property type="entry name" value="26S_Psome_Rpn2"/>
    <property type="match status" value="1"/>
</dbReference>
<comment type="function">
    <text evidence="1 6">Acts as a regulatory subunit of the 26S proteasome which is involved in the ATP-dependent degradation of ubiquitinated proteins.</text>
</comment>
<keyword evidence="11" id="KW-1185">Reference proteome</keyword>
<dbReference type="GO" id="GO:0042176">
    <property type="term" value="P:regulation of protein catabolic process"/>
    <property type="evidence" value="ECO:0007669"/>
    <property type="project" value="UniProtKB-UniRule"/>
</dbReference>
<keyword evidence="5 6" id="KW-0647">Proteasome</keyword>
<dbReference type="InterPro" id="IPR040623">
    <property type="entry name" value="RPN2_C"/>
</dbReference>
<dbReference type="PANTHER" id="PTHR10943">
    <property type="entry name" value="26S PROTEASOME NON-ATPASE REGULATORY SUBUNIT"/>
    <property type="match status" value="1"/>
</dbReference>
<dbReference type="InterPro" id="IPR011989">
    <property type="entry name" value="ARM-like"/>
</dbReference>
<dbReference type="GO" id="GO:0043161">
    <property type="term" value="P:proteasome-mediated ubiquitin-dependent protein catabolic process"/>
    <property type="evidence" value="ECO:0007669"/>
    <property type="project" value="TreeGrafter"/>
</dbReference>
<feature type="compositionally biased region" description="Basic and acidic residues" evidence="7">
    <location>
        <begin position="929"/>
        <end position="943"/>
    </location>
</feature>
<proteinExistence type="inferred from homology"/>
<evidence type="ECO:0000256" key="3">
    <source>
        <dbReference type="ARBA" id="ARBA00015684"/>
    </source>
</evidence>
<dbReference type="GO" id="GO:0034515">
    <property type="term" value="C:proteasome storage granule"/>
    <property type="evidence" value="ECO:0007669"/>
    <property type="project" value="TreeGrafter"/>
</dbReference>
<evidence type="ECO:0000313" key="10">
    <source>
        <dbReference type="EMBL" id="KAJ3119597.1"/>
    </source>
</evidence>
<evidence type="ECO:0000313" key="11">
    <source>
        <dbReference type="Proteomes" id="UP001211907"/>
    </source>
</evidence>
<feature type="domain" description="26S proteasome non-ATPase regulatory subunit 1/RPN2 N-terminal" evidence="9">
    <location>
        <begin position="6"/>
        <end position="352"/>
    </location>
</feature>
<evidence type="ECO:0000256" key="6">
    <source>
        <dbReference type="PIRNR" id="PIRNR015947"/>
    </source>
</evidence>
<dbReference type="AlphaFoldDB" id="A0AAD5XFR3"/>
<evidence type="ECO:0000256" key="4">
    <source>
        <dbReference type="ARBA" id="ARBA00022737"/>
    </source>
</evidence>
<dbReference type="InterPro" id="IPR048570">
    <property type="entry name" value="PSMD1_RPN2_N"/>
</dbReference>
<dbReference type="GO" id="GO:0005634">
    <property type="term" value="C:nucleus"/>
    <property type="evidence" value="ECO:0007669"/>
    <property type="project" value="TreeGrafter"/>
</dbReference>
<feature type="region of interest" description="Disordered" evidence="7">
    <location>
        <begin position="278"/>
        <end position="298"/>
    </location>
</feature>
<reference evidence="10" key="1">
    <citation type="submission" date="2020-05" db="EMBL/GenBank/DDBJ databases">
        <title>Phylogenomic resolution of chytrid fungi.</title>
        <authorList>
            <person name="Stajich J.E."/>
            <person name="Amses K."/>
            <person name="Simmons R."/>
            <person name="Seto K."/>
            <person name="Myers J."/>
            <person name="Bonds A."/>
            <person name="Quandt C.A."/>
            <person name="Barry K."/>
            <person name="Liu P."/>
            <person name="Grigoriev I."/>
            <person name="Longcore J.E."/>
            <person name="James T.Y."/>
        </authorList>
    </citation>
    <scope>NUCLEOTIDE SEQUENCE</scope>
    <source>
        <strain evidence="10">JEL0513</strain>
    </source>
</reference>
<keyword evidence="4" id="KW-0677">Repeat</keyword>
<dbReference type="InterPro" id="IPR016024">
    <property type="entry name" value="ARM-type_fold"/>
</dbReference>
<protein>
    <recommendedName>
        <fullName evidence="3 6">26S proteasome regulatory subunit RPN2</fullName>
    </recommendedName>
</protein>
<evidence type="ECO:0000259" key="8">
    <source>
        <dbReference type="Pfam" id="PF18004"/>
    </source>
</evidence>
<evidence type="ECO:0000256" key="1">
    <source>
        <dbReference type="ARBA" id="ARBA00002187"/>
    </source>
</evidence>
<evidence type="ECO:0000256" key="5">
    <source>
        <dbReference type="ARBA" id="ARBA00022942"/>
    </source>
</evidence>
<dbReference type="Gene3D" id="1.25.10.10">
    <property type="entry name" value="Leucine-rich Repeat Variant"/>
    <property type="match status" value="1"/>
</dbReference>
<dbReference type="GO" id="GO:0008540">
    <property type="term" value="C:proteasome regulatory particle, base subcomplex"/>
    <property type="evidence" value="ECO:0007669"/>
    <property type="project" value="UniProtKB-UniRule"/>
</dbReference>
<dbReference type="Proteomes" id="UP001211907">
    <property type="component" value="Unassembled WGS sequence"/>
</dbReference>
<dbReference type="EMBL" id="JADGJH010001043">
    <property type="protein sequence ID" value="KAJ3119597.1"/>
    <property type="molecule type" value="Genomic_DNA"/>
</dbReference>
<evidence type="ECO:0000256" key="2">
    <source>
        <dbReference type="ARBA" id="ARBA00006308"/>
    </source>
</evidence>
<evidence type="ECO:0000259" key="9">
    <source>
        <dbReference type="Pfam" id="PF21505"/>
    </source>
</evidence>
<feature type="compositionally biased region" description="Basic and acidic residues" evidence="7">
    <location>
        <begin position="736"/>
        <end position="758"/>
    </location>
</feature>
<feature type="region of interest" description="Disordered" evidence="7">
    <location>
        <begin position="1040"/>
        <end position="1059"/>
    </location>
</feature>
<comment type="caution">
    <text evidence="10">The sequence shown here is derived from an EMBL/GenBank/DDBJ whole genome shotgun (WGS) entry which is preliminary data.</text>
</comment>
<sequence>MVSLLTSAAGAISLLDEHDERLKVFALQQLNAIVDQFWAEISDSITKIEILYEDPAFSHRELAALVASKVYYHLGEYDDSLSFALGAGKLFEPSLNSSEYVETLVSKCIDKYITLRNDPELLPSIDLRLEDVVHRMFLVCHKDGEFKQALGIALEAQRLDVIEETVLKGNQSELLAYLMDASLALISSLEFRNKVLNLLVKLYGNLAEPDYIACAICYFHLNDAIHAAALLQNLLSKDDYHTILAYQIAFDLEANATQEFLLNVIATLPPPTSTSTTIPLASLSVTSPPTNTEEDTADAMETDEQTPLIPAQQPASPLVVTTGIPTPLDQIHKILSGSLSIKLHLDFLYRTNHTDLLILKQTRIALENRSAVYHSAITVANGFMNAGTTSDEFLRQNLEWLAKATNWTKFTATAGLGVIHKGHISRGKAVLAPYLPRDGISGSPYSEGGSLFALGLIHANHGKEVVGFLTNSLKNTQNEVIQHGACLGLGVAGMASGNEVAYEELKNVLFTDSAVAGEAAGLAMGLINIGTANGKVIEEMLQYAHETQHEKIIRGLAIGISLIMYAKEEAADGLIEQLCADKDPILRYSGIYTVAMAYSATANNKAIARLLHVAVSDVSDDVRRAAVTALGFVLLRAPAQVPRVVQLLAESYNPHVRYGACLALGIACAGTAMGDALELLDPLTKDSVDFVRQGALMAMAMVLVQHNEVSGGGKTPVVVAKPAATAPVSAAAAGTEGEKKEGEAKKDGETKKEEKKGEATAAIPTSALTATTAAKDAALKDEPPASTNWVEIVRKRFETIIKDKYEEPMAIFGAVLGQGILDAGGRNVTISLRGPAGVSARMSAVVGMAVFTQFWYWYPLSHFLSLAFTPTGIIGLDKDLNIPKFELISNARPSLFAYPPETKLPETKEVEKVATAVLSTTAKAAARKKKDDTVSMDLDDKKTPAGGTDESGVTPTATEGTAAESDKKKKKKEPSFEVIENMTRVVPAQLKYIKFKENSRYAPVKKTFTGGIVLLHDKHPEEPVDLIAVSNLDAPPTAVGTTASAGSAANAGTAGVLRP</sequence>
<gene>
    <name evidence="10" type="primary">RPN2_1</name>
    <name evidence="10" type="ORF">HK100_000240</name>
</gene>
<dbReference type="GO" id="GO:0030234">
    <property type="term" value="F:enzyme regulator activity"/>
    <property type="evidence" value="ECO:0007669"/>
    <property type="project" value="UniProtKB-UniRule"/>
</dbReference>
<dbReference type="InterPro" id="IPR002015">
    <property type="entry name" value="Proteasome/cyclosome_rpt"/>
</dbReference>
<dbReference type="InterPro" id="IPR016642">
    <property type="entry name" value="26S_Psome_Rpn2"/>
</dbReference>
<feature type="region of interest" description="Disordered" evidence="7">
    <location>
        <begin position="729"/>
        <end position="764"/>
    </location>
</feature>
<feature type="domain" description="26S proteasome regulatory subunit RPN2 C-terminal" evidence="8">
    <location>
        <begin position="871"/>
        <end position="1027"/>
    </location>
</feature>
<dbReference type="Pfam" id="PF18004">
    <property type="entry name" value="RPN2_C"/>
    <property type="match status" value="1"/>
</dbReference>
<dbReference type="Pfam" id="PF01851">
    <property type="entry name" value="PC_rep"/>
    <property type="match status" value="2"/>
</dbReference>
<dbReference type="FunFam" id="1.25.10.10:FF:000017">
    <property type="entry name" value="26S proteasome non-ATPase regulatory subunit 1"/>
    <property type="match status" value="1"/>
</dbReference>
<accession>A0AAD5XFR3</accession>
<feature type="region of interest" description="Disordered" evidence="7">
    <location>
        <begin position="929"/>
        <end position="974"/>
    </location>
</feature>
<dbReference type="Pfam" id="PF13646">
    <property type="entry name" value="HEAT_2"/>
    <property type="match status" value="1"/>
</dbReference>
<name>A0AAD5XFR3_9FUNG</name>
<dbReference type="SUPFAM" id="SSF48371">
    <property type="entry name" value="ARM repeat"/>
    <property type="match status" value="1"/>
</dbReference>
<evidence type="ECO:0000256" key="7">
    <source>
        <dbReference type="SAM" id="MobiDB-lite"/>
    </source>
</evidence>
<comment type="similarity">
    <text evidence="2 6">Belongs to the proteasome subunit S1 family.</text>
</comment>
<dbReference type="PANTHER" id="PTHR10943:SF2">
    <property type="entry name" value="26S PROTEASOME NON-ATPASE REGULATORY SUBUNIT 1"/>
    <property type="match status" value="1"/>
</dbReference>
<dbReference type="Pfam" id="PF21505">
    <property type="entry name" value="RPN2_N"/>
    <property type="match status" value="1"/>
</dbReference>
<organism evidence="10 11">
    <name type="scientific">Physocladia obscura</name>
    <dbReference type="NCBI Taxonomy" id="109957"/>
    <lineage>
        <taxon>Eukaryota</taxon>
        <taxon>Fungi</taxon>
        <taxon>Fungi incertae sedis</taxon>
        <taxon>Chytridiomycota</taxon>
        <taxon>Chytridiomycota incertae sedis</taxon>
        <taxon>Chytridiomycetes</taxon>
        <taxon>Chytridiales</taxon>
        <taxon>Chytriomycetaceae</taxon>
        <taxon>Physocladia</taxon>
    </lineage>
</organism>